<protein>
    <submittedName>
        <fullName evidence="2">DUF427 domain-containing protein</fullName>
    </submittedName>
</protein>
<dbReference type="InterPro" id="IPR007361">
    <property type="entry name" value="DUF427"/>
</dbReference>
<comment type="caution">
    <text evidence="2">The sequence shown here is derived from an EMBL/GenBank/DDBJ whole genome shotgun (WGS) entry which is preliminary data.</text>
</comment>
<reference evidence="2 3" key="1">
    <citation type="submission" date="2019-09" db="EMBL/GenBank/DDBJ databases">
        <title>Genome Sequences of Streptomyces kaniharaensis ATCC 21070.</title>
        <authorList>
            <person name="Zhu W."/>
            <person name="De Crecy-Lagard V."/>
            <person name="Richards N.G."/>
        </authorList>
    </citation>
    <scope>NUCLEOTIDE SEQUENCE [LARGE SCALE GENOMIC DNA]</scope>
    <source>
        <strain evidence="2 3">SF-557</strain>
    </source>
</reference>
<keyword evidence="3" id="KW-1185">Reference proteome</keyword>
<evidence type="ECO:0000259" key="1">
    <source>
        <dbReference type="Pfam" id="PF04248"/>
    </source>
</evidence>
<name>A0A6N7KZ31_9ACTN</name>
<evidence type="ECO:0000313" key="3">
    <source>
        <dbReference type="Proteomes" id="UP000450000"/>
    </source>
</evidence>
<dbReference type="Gene3D" id="2.170.150.40">
    <property type="entry name" value="Domain of unknown function (DUF427)"/>
    <property type="match status" value="1"/>
</dbReference>
<dbReference type="AlphaFoldDB" id="A0A6N7KZ31"/>
<feature type="domain" description="DUF427" evidence="1">
    <location>
        <begin position="2"/>
        <end position="88"/>
    </location>
</feature>
<sequence>MMRAIWNGVVIAETPRTRVVEGNHYFPPESLRREHFTESRTRSLCPWKGVARYYDVTADGLTNPDAAWYYPHPVFLARRIGNHVAFWHGVAIEGTQEQA</sequence>
<dbReference type="Pfam" id="PF04248">
    <property type="entry name" value="NTP_transf_9"/>
    <property type="match status" value="1"/>
</dbReference>
<dbReference type="InterPro" id="IPR038694">
    <property type="entry name" value="DUF427_sf"/>
</dbReference>
<accession>A0A6N7KZ31</accession>
<dbReference type="EMBL" id="WBOF01000001">
    <property type="protein sequence ID" value="MQS15518.1"/>
    <property type="molecule type" value="Genomic_DNA"/>
</dbReference>
<dbReference type="PANTHER" id="PTHR34310">
    <property type="entry name" value="DUF427 DOMAIN PROTEIN (AFU_ORTHOLOGUE AFUA_3G02220)"/>
    <property type="match status" value="1"/>
</dbReference>
<evidence type="ECO:0000313" key="2">
    <source>
        <dbReference type="EMBL" id="MQS15518.1"/>
    </source>
</evidence>
<proteinExistence type="predicted"/>
<gene>
    <name evidence="2" type="ORF">F7Q99_25415</name>
</gene>
<organism evidence="2 3">
    <name type="scientific">Streptomyces kaniharaensis</name>
    <dbReference type="NCBI Taxonomy" id="212423"/>
    <lineage>
        <taxon>Bacteria</taxon>
        <taxon>Bacillati</taxon>
        <taxon>Actinomycetota</taxon>
        <taxon>Actinomycetes</taxon>
        <taxon>Kitasatosporales</taxon>
        <taxon>Streptomycetaceae</taxon>
        <taxon>Streptomyces</taxon>
    </lineage>
</organism>
<dbReference type="Proteomes" id="UP000450000">
    <property type="component" value="Unassembled WGS sequence"/>
</dbReference>
<dbReference type="RefSeq" id="WP_153465083.1">
    <property type="nucleotide sequence ID" value="NZ_WBOF01000001.1"/>
</dbReference>
<dbReference type="PANTHER" id="PTHR34310:SF5">
    <property type="entry name" value="DUF427 DOMAIN PROTEIN (AFU_ORTHOLOGUE AFUA_3G02220)"/>
    <property type="match status" value="1"/>
</dbReference>
<dbReference type="OrthoDB" id="285364at2"/>